<accession>A0ACD5DCM4</accession>
<dbReference type="EMBL" id="CP168151">
    <property type="protein sequence ID" value="XFD39131.1"/>
    <property type="molecule type" value="Genomic_DNA"/>
</dbReference>
<reference evidence="1" key="1">
    <citation type="submission" date="2024-08" db="EMBL/GenBank/DDBJ databases">
        <title>Lentilactobacillus sp. nov., isolated from tree bark.</title>
        <authorList>
            <person name="Phuengjayaem S."/>
            <person name="Tanasupawat S."/>
        </authorList>
    </citation>
    <scope>NUCLEOTIDE SEQUENCE</scope>
    <source>
        <strain evidence="1">SPB1-3</strain>
    </source>
</reference>
<protein>
    <submittedName>
        <fullName evidence="1">Uncharacterized protein</fullName>
    </submittedName>
</protein>
<keyword evidence="2" id="KW-1185">Reference proteome</keyword>
<dbReference type="Proteomes" id="UP001149860">
    <property type="component" value="Chromosome"/>
</dbReference>
<sequence length="47" mass="5296">MRKSTRVMYELLIPLEAKYGSIASVSEQDGIDTATVHVLQRLMEADE</sequence>
<proteinExistence type="predicted"/>
<organism evidence="1 2">
    <name type="scientific">Lentilactobacillus terminaliae</name>
    <dbReference type="NCBI Taxonomy" id="3003483"/>
    <lineage>
        <taxon>Bacteria</taxon>
        <taxon>Bacillati</taxon>
        <taxon>Bacillota</taxon>
        <taxon>Bacilli</taxon>
        <taxon>Lactobacillales</taxon>
        <taxon>Lactobacillaceae</taxon>
        <taxon>Lentilactobacillus</taxon>
    </lineage>
</organism>
<evidence type="ECO:0000313" key="1">
    <source>
        <dbReference type="EMBL" id="XFD39131.1"/>
    </source>
</evidence>
<gene>
    <name evidence="1" type="ORF">O0236_006760</name>
</gene>
<name>A0ACD5DCM4_9LACO</name>
<evidence type="ECO:0000313" key="2">
    <source>
        <dbReference type="Proteomes" id="UP001149860"/>
    </source>
</evidence>